<keyword evidence="8" id="KW-1185">Reference proteome</keyword>
<dbReference type="Pfam" id="PF03466">
    <property type="entry name" value="LysR_substrate"/>
    <property type="match status" value="1"/>
</dbReference>
<dbReference type="InterPro" id="IPR050950">
    <property type="entry name" value="HTH-type_LysR_regulators"/>
</dbReference>
<dbReference type="InterPro" id="IPR005119">
    <property type="entry name" value="LysR_subst-bd"/>
</dbReference>
<proteinExistence type="inferred from homology"/>
<comment type="function">
    <text evidence="1">NodD regulates the expression of the nodABCFE genes which encode other nodulation proteins. NodD is also a negative regulator of its own expression. Binds flavonoids as inducers.</text>
</comment>
<keyword evidence="3" id="KW-0805">Transcription regulation</keyword>
<dbReference type="GO" id="GO:0003677">
    <property type="term" value="F:DNA binding"/>
    <property type="evidence" value="ECO:0007669"/>
    <property type="project" value="UniProtKB-KW"/>
</dbReference>
<dbReference type="InterPro" id="IPR000847">
    <property type="entry name" value="LysR_HTH_N"/>
</dbReference>
<evidence type="ECO:0000259" key="6">
    <source>
        <dbReference type="PROSITE" id="PS50931"/>
    </source>
</evidence>
<dbReference type="Gene3D" id="1.10.10.10">
    <property type="entry name" value="Winged helix-like DNA-binding domain superfamily/Winged helix DNA-binding domain"/>
    <property type="match status" value="1"/>
</dbReference>
<dbReference type="OrthoDB" id="9785974at2"/>
<comment type="caution">
    <text evidence="7">The sequence shown here is derived from an EMBL/GenBank/DDBJ whole genome shotgun (WGS) entry which is preliminary data.</text>
</comment>
<dbReference type="InterPro" id="IPR036388">
    <property type="entry name" value="WH-like_DNA-bd_sf"/>
</dbReference>
<dbReference type="FunFam" id="1.10.10.10:FF:000001">
    <property type="entry name" value="LysR family transcriptional regulator"/>
    <property type="match status" value="1"/>
</dbReference>
<evidence type="ECO:0000313" key="8">
    <source>
        <dbReference type="Proteomes" id="UP000263993"/>
    </source>
</evidence>
<evidence type="ECO:0000256" key="3">
    <source>
        <dbReference type="ARBA" id="ARBA00023015"/>
    </source>
</evidence>
<name>A0A371BAJ9_9BRAD</name>
<reference evidence="8" key="1">
    <citation type="submission" date="2018-08" db="EMBL/GenBank/DDBJ databases">
        <authorList>
            <person name="Kim S.-J."/>
            <person name="Jung G.-Y."/>
        </authorList>
    </citation>
    <scope>NUCLEOTIDE SEQUENCE [LARGE SCALE GENOMIC DNA]</scope>
    <source>
        <strain evidence="8">GY_H</strain>
    </source>
</reference>
<dbReference type="AlphaFoldDB" id="A0A371BAJ9"/>
<dbReference type="PANTHER" id="PTHR30419:SF14">
    <property type="entry name" value="LYSR FAMILY TRANSCRIPTIONAL REGULATOR"/>
    <property type="match status" value="1"/>
</dbReference>
<evidence type="ECO:0000313" key="7">
    <source>
        <dbReference type="EMBL" id="RDV04626.1"/>
    </source>
</evidence>
<dbReference type="InterPro" id="IPR036390">
    <property type="entry name" value="WH_DNA-bd_sf"/>
</dbReference>
<keyword evidence="4" id="KW-0238">DNA-binding</keyword>
<feature type="domain" description="HTH lysR-type" evidence="6">
    <location>
        <begin position="1"/>
        <end position="59"/>
    </location>
</feature>
<sequence length="298" mass="32591">MNTLRQFQIVAAAAEAATFSAAAAKLGITQPALSEAIRRLERELGVTLFERTTRSLRITDEGRRIAGIARDVMQDVERAMQRIAENALKGRVAIAALPSIACSALPAALAEFSRTYPDVVVSLHDVQHERAMTMLQDGEVDIAVTLKPAPSSDLSFEGVTFDTAHLVCRRDHPLARRRKVGWRDLAGHAFIGLTRISSVRRLTDAAFMHDDIVLTPRYDVEQVPSAVALVEAGLGVTALPSLTFAMFKGRSLVVRPLGDPVMRRHVGFVTRTSRTLPPFASALKQTIQVHLKKAVREA</sequence>
<evidence type="ECO:0000256" key="5">
    <source>
        <dbReference type="ARBA" id="ARBA00023163"/>
    </source>
</evidence>
<dbReference type="SUPFAM" id="SSF53850">
    <property type="entry name" value="Periplasmic binding protein-like II"/>
    <property type="match status" value="1"/>
</dbReference>
<organism evidence="7 8">
    <name type="scientific">Undibacter mobilis</name>
    <dbReference type="NCBI Taxonomy" id="2292256"/>
    <lineage>
        <taxon>Bacteria</taxon>
        <taxon>Pseudomonadati</taxon>
        <taxon>Pseudomonadota</taxon>
        <taxon>Alphaproteobacteria</taxon>
        <taxon>Hyphomicrobiales</taxon>
        <taxon>Nitrobacteraceae</taxon>
        <taxon>Undibacter</taxon>
    </lineage>
</organism>
<protein>
    <submittedName>
        <fullName evidence="7">LysR family transcriptional regulator</fullName>
    </submittedName>
</protein>
<dbReference type="Gene3D" id="3.40.190.10">
    <property type="entry name" value="Periplasmic binding protein-like II"/>
    <property type="match status" value="2"/>
</dbReference>
<dbReference type="SUPFAM" id="SSF46785">
    <property type="entry name" value="Winged helix' DNA-binding domain"/>
    <property type="match status" value="1"/>
</dbReference>
<dbReference type="Proteomes" id="UP000263993">
    <property type="component" value="Unassembled WGS sequence"/>
</dbReference>
<dbReference type="PANTHER" id="PTHR30419">
    <property type="entry name" value="HTH-TYPE TRANSCRIPTIONAL REGULATOR YBHD"/>
    <property type="match status" value="1"/>
</dbReference>
<evidence type="ECO:0000256" key="1">
    <source>
        <dbReference type="ARBA" id="ARBA00003502"/>
    </source>
</evidence>
<dbReference type="GO" id="GO:0005829">
    <property type="term" value="C:cytosol"/>
    <property type="evidence" value="ECO:0007669"/>
    <property type="project" value="TreeGrafter"/>
</dbReference>
<dbReference type="Pfam" id="PF00126">
    <property type="entry name" value="HTH_1"/>
    <property type="match status" value="1"/>
</dbReference>
<evidence type="ECO:0000256" key="2">
    <source>
        <dbReference type="ARBA" id="ARBA00009437"/>
    </source>
</evidence>
<accession>A0A371BAJ9</accession>
<dbReference type="CDD" id="cd08440">
    <property type="entry name" value="PBP2_LTTR_like_4"/>
    <property type="match status" value="1"/>
</dbReference>
<comment type="similarity">
    <text evidence="2">Belongs to the LysR transcriptional regulatory family.</text>
</comment>
<keyword evidence="5" id="KW-0804">Transcription</keyword>
<dbReference type="PRINTS" id="PR00039">
    <property type="entry name" value="HTHLYSR"/>
</dbReference>
<dbReference type="RefSeq" id="WP_115516650.1">
    <property type="nucleotide sequence ID" value="NZ_QRGO01000001.1"/>
</dbReference>
<dbReference type="EMBL" id="QRGO01000001">
    <property type="protein sequence ID" value="RDV04626.1"/>
    <property type="molecule type" value="Genomic_DNA"/>
</dbReference>
<dbReference type="PROSITE" id="PS50931">
    <property type="entry name" value="HTH_LYSR"/>
    <property type="match status" value="1"/>
</dbReference>
<gene>
    <name evidence="7" type="ORF">DXH78_08665</name>
</gene>
<evidence type="ECO:0000256" key="4">
    <source>
        <dbReference type="ARBA" id="ARBA00023125"/>
    </source>
</evidence>
<dbReference type="GO" id="GO:0003700">
    <property type="term" value="F:DNA-binding transcription factor activity"/>
    <property type="evidence" value="ECO:0007669"/>
    <property type="project" value="InterPro"/>
</dbReference>